<protein>
    <submittedName>
        <fullName evidence="3">CPBP family intramembrane metalloprotease domain-containing protein</fullName>
    </submittedName>
</protein>
<evidence type="ECO:0000313" key="4">
    <source>
        <dbReference type="Proteomes" id="UP000220102"/>
    </source>
</evidence>
<dbReference type="PANTHER" id="PTHR43592">
    <property type="entry name" value="CAAX AMINO TERMINAL PROTEASE"/>
    <property type="match status" value="1"/>
</dbReference>
<feature type="transmembrane region" description="Helical" evidence="1">
    <location>
        <begin position="122"/>
        <end position="147"/>
    </location>
</feature>
<gene>
    <name evidence="3" type="ORF">CRI94_13135</name>
</gene>
<keyword evidence="3" id="KW-0645">Protease</keyword>
<keyword evidence="3" id="KW-0378">Hydrolase</keyword>
<dbReference type="Pfam" id="PF02517">
    <property type="entry name" value="Rce1-like"/>
    <property type="match status" value="1"/>
</dbReference>
<keyword evidence="3" id="KW-0482">Metalloprotease</keyword>
<dbReference type="PANTHER" id="PTHR43592:SF15">
    <property type="entry name" value="CAAX AMINO TERMINAL PROTEASE FAMILY PROTEIN"/>
    <property type="match status" value="1"/>
</dbReference>
<dbReference type="GO" id="GO:0008237">
    <property type="term" value="F:metallopeptidase activity"/>
    <property type="evidence" value="ECO:0007669"/>
    <property type="project" value="UniProtKB-KW"/>
</dbReference>
<feature type="transmembrane region" description="Helical" evidence="1">
    <location>
        <begin position="167"/>
        <end position="191"/>
    </location>
</feature>
<keyword evidence="4" id="KW-1185">Reference proteome</keyword>
<feature type="transmembrane region" description="Helical" evidence="1">
    <location>
        <begin position="293"/>
        <end position="310"/>
    </location>
</feature>
<feature type="domain" description="CAAX prenyl protease 2/Lysostaphin resistance protein A-like" evidence="2">
    <location>
        <begin position="262"/>
        <end position="350"/>
    </location>
</feature>
<feature type="transmembrane region" description="Helical" evidence="1">
    <location>
        <begin position="316"/>
        <end position="332"/>
    </location>
</feature>
<evidence type="ECO:0000313" key="3">
    <source>
        <dbReference type="EMBL" id="PEN12940.1"/>
    </source>
</evidence>
<keyword evidence="1" id="KW-0472">Membrane</keyword>
<dbReference type="Proteomes" id="UP000220102">
    <property type="component" value="Unassembled WGS sequence"/>
</dbReference>
<name>A0A2A8CWF5_9BACT</name>
<dbReference type="GO" id="GO:0080120">
    <property type="term" value="P:CAAX-box protein maturation"/>
    <property type="evidence" value="ECO:0007669"/>
    <property type="project" value="UniProtKB-ARBA"/>
</dbReference>
<dbReference type="AlphaFoldDB" id="A0A2A8CWF5"/>
<feature type="transmembrane region" description="Helical" evidence="1">
    <location>
        <begin position="212"/>
        <end position="230"/>
    </location>
</feature>
<dbReference type="GO" id="GO:0006508">
    <property type="term" value="P:proteolysis"/>
    <property type="evidence" value="ECO:0007669"/>
    <property type="project" value="UniProtKB-KW"/>
</dbReference>
<evidence type="ECO:0000256" key="1">
    <source>
        <dbReference type="SAM" id="Phobius"/>
    </source>
</evidence>
<keyword evidence="1" id="KW-1133">Transmembrane helix</keyword>
<feature type="transmembrane region" description="Helical" evidence="1">
    <location>
        <begin position="374"/>
        <end position="393"/>
    </location>
</feature>
<evidence type="ECO:0000259" key="2">
    <source>
        <dbReference type="Pfam" id="PF02517"/>
    </source>
</evidence>
<dbReference type="GO" id="GO:0004175">
    <property type="term" value="F:endopeptidase activity"/>
    <property type="evidence" value="ECO:0007669"/>
    <property type="project" value="UniProtKB-ARBA"/>
</dbReference>
<feature type="transmembrane region" description="Helical" evidence="1">
    <location>
        <begin position="261"/>
        <end position="281"/>
    </location>
</feature>
<reference evidence="3 4" key="1">
    <citation type="submission" date="2017-10" db="EMBL/GenBank/DDBJ databases">
        <title>Draft genome of Longibacter Salinarum.</title>
        <authorList>
            <person name="Goh K.M."/>
            <person name="Shamsir M.S."/>
            <person name="Lim S.W."/>
        </authorList>
    </citation>
    <scope>NUCLEOTIDE SEQUENCE [LARGE SCALE GENOMIC DNA]</scope>
    <source>
        <strain evidence="3 4">KCTC 52045</strain>
    </source>
</reference>
<proteinExistence type="predicted"/>
<dbReference type="OrthoDB" id="1523022at2"/>
<keyword evidence="1" id="KW-0812">Transmembrane</keyword>
<organism evidence="3 4">
    <name type="scientific">Longibacter salinarum</name>
    <dbReference type="NCBI Taxonomy" id="1850348"/>
    <lineage>
        <taxon>Bacteria</taxon>
        <taxon>Pseudomonadati</taxon>
        <taxon>Rhodothermota</taxon>
        <taxon>Rhodothermia</taxon>
        <taxon>Rhodothermales</taxon>
        <taxon>Salisaetaceae</taxon>
        <taxon>Longibacter</taxon>
    </lineage>
</organism>
<sequence>MVSQNRIARMAGCAVPFGHPHVLAMLSYCSCEESGNRFLMSRSPSMLSDASGGVRFLKFNWRLPVDRSPTFSRFMSDSSSPSNCSQTRPTLPDPWAPGRRITLDGPLEPAANETLFGSMTGFLAIIGGFILFQVIVSPVILVGILAFVEGPGAMSILTNQERLLSGYAQELLLTNALAQWVSFGALTLLLARLHAQKIAAFLRVRTPAPGTLGLSLAGMVALLPVAQWLAQINQQLPLPEFFRVLDEQSMKLVEQALASDFSLVFGLLVMAVTPAICEELIFRGYAQRQFERAMPPLMAILASGLLFGFYHLRLTQFLPLAAIGIYLAYLTWRTGSLWPAVIAHFANNAMIVVGSRYMGGEDDVSATVAQDVTIPWYAIVLGIVGFAGVIYAFETYIHPPDGDEDDLSLSA</sequence>
<dbReference type="InterPro" id="IPR003675">
    <property type="entry name" value="Rce1/LyrA-like_dom"/>
</dbReference>
<comment type="caution">
    <text evidence="3">The sequence shown here is derived from an EMBL/GenBank/DDBJ whole genome shotgun (WGS) entry which is preliminary data.</text>
</comment>
<dbReference type="EMBL" id="PDEQ01000006">
    <property type="protein sequence ID" value="PEN12940.1"/>
    <property type="molecule type" value="Genomic_DNA"/>
</dbReference>
<accession>A0A2A8CWF5</accession>